<accession>A0A0B7AYC3</accession>
<dbReference type="AlphaFoldDB" id="A0A0B7AYC3"/>
<proteinExistence type="predicted"/>
<dbReference type="EMBL" id="HACG01038194">
    <property type="protein sequence ID" value="CEK85059.1"/>
    <property type="molecule type" value="Transcribed_RNA"/>
</dbReference>
<protein>
    <submittedName>
        <fullName evidence="2">Uncharacterized protein</fullName>
    </submittedName>
</protein>
<name>A0A0B7AYC3_9EUPU</name>
<reference evidence="2" key="1">
    <citation type="submission" date="2014-12" db="EMBL/GenBank/DDBJ databases">
        <title>Insight into the proteome of Arion vulgaris.</title>
        <authorList>
            <person name="Aradska J."/>
            <person name="Bulat T."/>
            <person name="Smidak R."/>
            <person name="Sarate P."/>
            <person name="Gangsoo J."/>
            <person name="Sialana F."/>
            <person name="Bilban M."/>
            <person name="Lubec G."/>
        </authorList>
    </citation>
    <scope>NUCLEOTIDE SEQUENCE</scope>
    <source>
        <tissue evidence="2">Skin</tissue>
    </source>
</reference>
<gene>
    <name evidence="2" type="primary">ORF146049</name>
    <name evidence="3" type="synonym">ORF146059</name>
</gene>
<sequence>MNLCVHMGVSMAKWLKQLPVILKVLGSNPDSHMCNLFMRFLGLFVTRAMEFMLCSTLMADGGVILKKKGQSNMG</sequence>
<keyword evidence="1" id="KW-1133">Transmembrane helix</keyword>
<dbReference type="EMBL" id="HACG01038191">
    <property type="protein sequence ID" value="CEK85056.1"/>
    <property type="molecule type" value="Transcribed_RNA"/>
</dbReference>
<organism evidence="2">
    <name type="scientific">Arion vulgaris</name>
    <dbReference type="NCBI Taxonomy" id="1028688"/>
    <lineage>
        <taxon>Eukaryota</taxon>
        <taxon>Metazoa</taxon>
        <taxon>Spiralia</taxon>
        <taxon>Lophotrochozoa</taxon>
        <taxon>Mollusca</taxon>
        <taxon>Gastropoda</taxon>
        <taxon>Heterobranchia</taxon>
        <taxon>Euthyneura</taxon>
        <taxon>Panpulmonata</taxon>
        <taxon>Eupulmonata</taxon>
        <taxon>Stylommatophora</taxon>
        <taxon>Helicina</taxon>
        <taxon>Arionoidea</taxon>
        <taxon>Arionidae</taxon>
        <taxon>Arion</taxon>
    </lineage>
</organism>
<evidence type="ECO:0000313" key="3">
    <source>
        <dbReference type="EMBL" id="CEK85059.1"/>
    </source>
</evidence>
<feature type="non-terminal residue" evidence="2">
    <location>
        <position position="74"/>
    </location>
</feature>
<keyword evidence="1" id="KW-0472">Membrane</keyword>
<feature type="transmembrane region" description="Helical" evidence="1">
    <location>
        <begin position="36"/>
        <end position="59"/>
    </location>
</feature>
<evidence type="ECO:0000313" key="2">
    <source>
        <dbReference type="EMBL" id="CEK85056.1"/>
    </source>
</evidence>
<keyword evidence="1" id="KW-0812">Transmembrane</keyword>
<evidence type="ECO:0000256" key="1">
    <source>
        <dbReference type="SAM" id="Phobius"/>
    </source>
</evidence>